<protein>
    <recommendedName>
        <fullName evidence="3 7">Uracil-DNA glycosylase</fullName>
        <shortName evidence="7">UDG</shortName>
        <ecNumber evidence="3 7">3.2.2.27</ecNumber>
    </recommendedName>
</protein>
<evidence type="ECO:0000256" key="7">
    <source>
        <dbReference type="HAMAP-Rule" id="MF_03166"/>
    </source>
</evidence>
<dbReference type="EMBL" id="CAJNOC010000188">
    <property type="protein sequence ID" value="CAF0724546.1"/>
    <property type="molecule type" value="Genomic_DNA"/>
</dbReference>
<comment type="similarity">
    <text evidence="2 7 9">Belongs to the uracil-DNA glycosylase (UDG) superfamily. UNG family.</text>
</comment>
<dbReference type="GO" id="GO:0004844">
    <property type="term" value="F:uracil DNA N-glycosylase activity"/>
    <property type="evidence" value="ECO:0007669"/>
    <property type="project" value="UniProtKB-UniRule"/>
</dbReference>
<evidence type="ECO:0000313" key="13">
    <source>
        <dbReference type="Proteomes" id="UP000663879"/>
    </source>
</evidence>
<dbReference type="SUPFAM" id="SSF52141">
    <property type="entry name" value="Uracil-DNA glycosylase-like"/>
    <property type="match status" value="1"/>
</dbReference>
<dbReference type="PROSITE" id="PS00130">
    <property type="entry name" value="U_DNA_GLYCOSYLASE"/>
    <property type="match status" value="1"/>
</dbReference>
<evidence type="ECO:0000313" key="12">
    <source>
        <dbReference type="EMBL" id="CAF0724546.1"/>
    </source>
</evidence>
<feature type="active site" description="Proton acceptor" evidence="7 8">
    <location>
        <position position="200"/>
    </location>
</feature>
<keyword evidence="7" id="KW-0496">Mitochondrion</keyword>
<feature type="compositionally biased region" description="Basic and acidic residues" evidence="10">
    <location>
        <begin position="62"/>
        <end position="82"/>
    </location>
</feature>
<keyword evidence="6 7" id="KW-0234">DNA repair</keyword>
<keyword evidence="7" id="KW-0539">Nucleus</keyword>
<dbReference type="AlphaFoldDB" id="A0A813MPU2"/>
<dbReference type="CDD" id="cd10027">
    <property type="entry name" value="UDG-F1-like"/>
    <property type="match status" value="1"/>
</dbReference>
<dbReference type="GO" id="GO:0005634">
    <property type="term" value="C:nucleus"/>
    <property type="evidence" value="ECO:0007669"/>
    <property type="project" value="UniProtKB-SubCell"/>
</dbReference>
<dbReference type="InterPro" id="IPR036895">
    <property type="entry name" value="Uracil-DNA_glycosylase-like_sf"/>
</dbReference>
<evidence type="ECO:0000256" key="8">
    <source>
        <dbReference type="PROSITE-ProRule" id="PRU10072"/>
    </source>
</evidence>
<dbReference type="Gene3D" id="3.40.470.10">
    <property type="entry name" value="Uracil-DNA glycosylase-like domain"/>
    <property type="match status" value="1"/>
</dbReference>
<evidence type="ECO:0000256" key="1">
    <source>
        <dbReference type="ARBA" id="ARBA00001400"/>
    </source>
</evidence>
<dbReference type="EC" id="3.2.2.27" evidence="3 7"/>
<comment type="caution">
    <text evidence="12">The sequence shown here is derived from an EMBL/GenBank/DDBJ whole genome shotgun (WGS) entry which is preliminary data.</text>
</comment>
<dbReference type="NCBIfam" id="NF003588">
    <property type="entry name" value="PRK05254.1-1"/>
    <property type="match status" value="1"/>
</dbReference>
<dbReference type="SMART" id="SM00986">
    <property type="entry name" value="UDG"/>
    <property type="match status" value="1"/>
</dbReference>
<dbReference type="NCBIfam" id="NF003589">
    <property type="entry name" value="PRK05254.1-2"/>
    <property type="match status" value="1"/>
</dbReference>
<keyword evidence="5 7" id="KW-0378">Hydrolase</keyword>
<evidence type="ECO:0000256" key="3">
    <source>
        <dbReference type="ARBA" id="ARBA00012030"/>
    </source>
</evidence>
<organism evidence="12 13">
    <name type="scientific">Brachionus calyciflorus</name>
    <dbReference type="NCBI Taxonomy" id="104777"/>
    <lineage>
        <taxon>Eukaryota</taxon>
        <taxon>Metazoa</taxon>
        <taxon>Spiralia</taxon>
        <taxon>Gnathifera</taxon>
        <taxon>Rotifera</taxon>
        <taxon>Eurotatoria</taxon>
        <taxon>Monogononta</taxon>
        <taxon>Pseudotrocha</taxon>
        <taxon>Ploima</taxon>
        <taxon>Brachionidae</taxon>
        <taxon>Brachionus</taxon>
    </lineage>
</organism>
<name>A0A813MPU2_9BILA</name>
<evidence type="ECO:0000259" key="11">
    <source>
        <dbReference type="SMART" id="SM00986"/>
    </source>
</evidence>
<feature type="region of interest" description="Disordered" evidence="10">
    <location>
        <begin position="33"/>
        <end position="83"/>
    </location>
</feature>
<comment type="catalytic activity">
    <reaction evidence="1 7 9">
        <text>Hydrolyzes single-stranded DNA or mismatched double-stranded DNA and polynucleotides, releasing free uracil.</text>
        <dbReference type="EC" id="3.2.2.27"/>
    </reaction>
</comment>
<dbReference type="InterPro" id="IPR018085">
    <property type="entry name" value="Ura-DNA_Glyclase_AS"/>
</dbReference>
<reference evidence="12" key="1">
    <citation type="submission" date="2021-02" db="EMBL/GenBank/DDBJ databases">
        <authorList>
            <person name="Nowell W R."/>
        </authorList>
    </citation>
    <scope>NUCLEOTIDE SEQUENCE</scope>
    <source>
        <strain evidence="12">Ploen Becks lab</strain>
    </source>
</reference>
<dbReference type="InterPro" id="IPR005122">
    <property type="entry name" value="Uracil-DNA_glycosylase-like"/>
</dbReference>
<feature type="compositionally biased region" description="Basic and acidic residues" evidence="10">
    <location>
        <begin position="33"/>
        <end position="53"/>
    </location>
</feature>
<comment type="subcellular location">
    <subcellularLocation>
        <location evidence="7">Mitochondrion</location>
    </subcellularLocation>
    <subcellularLocation>
        <location evidence="7">Nucleus</location>
    </subcellularLocation>
</comment>
<evidence type="ECO:0000256" key="9">
    <source>
        <dbReference type="RuleBase" id="RU003780"/>
    </source>
</evidence>
<proteinExistence type="inferred from homology"/>
<gene>
    <name evidence="12" type="ORF">OXX778_LOCUS2423</name>
</gene>
<accession>A0A813MPU2</accession>
<dbReference type="GO" id="GO:0097510">
    <property type="term" value="P:base-excision repair, AP site formation via deaminated base removal"/>
    <property type="evidence" value="ECO:0007669"/>
    <property type="project" value="TreeGrafter"/>
</dbReference>
<dbReference type="GO" id="GO:0005739">
    <property type="term" value="C:mitochondrion"/>
    <property type="evidence" value="ECO:0007669"/>
    <property type="project" value="UniProtKB-SubCell"/>
</dbReference>
<dbReference type="SMART" id="SM00987">
    <property type="entry name" value="UreE_C"/>
    <property type="match status" value="1"/>
</dbReference>
<dbReference type="NCBIfam" id="TIGR00628">
    <property type="entry name" value="ung"/>
    <property type="match status" value="1"/>
</dbReference>
<dbReference type="PANTHER" id="PTHR11264">
    <property type="entry name" value="URACIL-DNA GLYCOSYLASE"/>
    <property type="match status" value="1"/>
</dbReference>
<feature type="domain" description="Uracil-DNA glycosylase-like" evidence="11">
    <location>
        <begin position="185"/>
        <end position="347"/>
    </location>
</feature>
<evidence type="ECO:0000256" key="10">
    <source>
        <dbReference type="SAM" id="MobiDB-lite"/>
    </source>
</evidence>
<evidence type="ECO:0000256" key="2">
    <source>
        <dbReference type="ARBA" id="ARBA00008184"/>
    </source>
</evidence>
<evidence type="ECO:0000256" key="5">
    <source>
        <dbReference type="ARBA" id="ARBA00022801"/>
    </source>
</evidence>
<keyword evidence="13" id="KW-1185">Reference proteome</keyword>
<sequence length="360" mass="41472">MNEIEDNSAEKTNTLKRKIELDSEDELIRQYVFEKKKKSPEPESKNKKEKEVTLDNEQTNKNQEKENVNVKTPDSESKKETSKFIGKNKLVQGKLTFKTLEQKSLNCKKEKAKMLDENKTENIIETEISSDEFKIENYLKDPEWKQLLDDEFNKKYFIEINQKIKPGYDKGINRPPKELVFNALNTTKLNDIKVVVIGQDPYHNDGQAHGLSFSVPVGKALPPSLKNIFTELKSDIPDFKRDEKLGGCLQKWAERGVFLLNAFLTVEAHKAGSHSKFGWDIFTDRVIKVISEKNSGCAFMLWGNFAQKKESLIDKKRHKVLKCAHPSPFSVTRFYGSKCFSQANEYLKSIGKDPIDWNLI</sequence>
<keyword evidence="4 7" id="KW-0227">DNA damage</keyword>
<dbReference type="NCBIfam" id="NF003592">
    <property type="entry name" value="PRK05254.1-5"/>
    <property type="match status" value="1"/>
</dbReference>
<dbReference type="Pfam" id="PF03167">
    <property type="entry name" value="UDG"/>
    <property type="match status" value="1"/>
</dbReference>
<evidence type="ECO:0000256" key="4">
    <source>
        <dbReference type="ARBA" id="ARBA00022763"/>
    </source>
</evidence>
<comment type="function">
    <text evidence="7 9">Excises uracil residues from the DNA which can arise as a result of misincorporation of dUMP residues by DNA polymerase or due to deamination of cytosine.</text>
</comment>
<dbReference type="OrthoDB" id="10031947at2759"/>
<dbReference type="Proteomes" id="UP000663879">
    <property type="component" value="Unassembled WGS sequence"/>
</dbReference>
<dbReference type="InterPro" id="IPR002043">
    <property type="entry name" value="UDG_fam1"/>
</dbReference>
<dbReference type="FunFam" id="3.40.470.10:FF:000001">
    <property type="entry name" value="Uracil-DNA glycosylase"/>
    <property type="match status" value="1"/>
</dbReference>
<evidence type="ECO:0000256" key="6">
    <source>
        <dbReference type="ARBA" id="ARBA00023204"/>
    </source>
</evidence>
<dbReference type="PANTHER" id="PTHR11264:SF0">
    <property type="entry name" value="URACIL-DNA GLYCOSYLASE"/>
    <property type="match status" value="1"/>
</dbReference>
<dbReference type="HAMAP" id="MF_00148">
    <property type="entry name" value="UDG"/>
    <property type="match status" value="1"/>
</dbReference>